<sequence length="359" mass="40684">MVVKVKLAGLNIVCARGKWYVYDRETKQKLLGGFEGSRTDLMKKLDRDPAFMAAYNAPRLRAGRKYVPGSLGELIFWFETECPKYKTLAEATQKSYSRAFAYLKKAYDAPLEDITQADIYDLRDECASAKWPRFADLMVSALSSMFSQAVKRRKMTHNPAMGLDKANKTNKNANREWTAQEVETALSEAPKHIATVLYLARYAGFRGQTIHKLGWREYQVDPSFGMCFRTVTKKNGEILWVPAAIELQNWLGSLDITSLRIVTRSDGTLWPTEVHMQTDVSHFLRDLERAGKIGSGTTLHGLRVTYAADLRRRGADTGQVAAALGDKSERMGVHYTRHVENEAKVTQAFNRKRLSQEEQ</sequence>
<organism evidence="6 7">
    <name type="scientific">Shinella curvata</name>
    <dbReference type="NCBI Taxonomy" id="1817964"/>
    <lineage>
        <taxon>Bacteria</taxon>
        <taxon>Pseudomonadati</taxon>
        <taxon>Pseudomonadota</taxon>
        <taxon>Alphaproteobacteria</taxon>
        <taxon>Hyphomicrobiales</taxon>
        <taxon>Rhizobiaceae</taxon>
        <taxon>Shinella</taxon>
    </lineage>
</organism>
<dbReference type="SUPFAM" id="SSF56349">
    <property type="entry name" value="DNA breaking-rejoining enzymes"/>
    <property type="match status" value="1"/>
</dbReference>
<evidence type="ECO:0000313" key="7">
    <source>
        <dbReference type="Proteomes" id="UP001177080"/>
    </source>
</evidence>
<dbReference type="Gene3D" id="1.10.150.130">
    <property type="match status" value="1"/>
</dbReference>
<dbReference type="PANTHER" id="PTHR30349:SF41">
    <property type="entry name" value="INTEGRASE_RECOMBINASE PROTEIN MJ0367-RELATED"/>
    <property type="match status" value="1"/>
</dbReference>
<gene>
    <name evidence="6" type="ORF">GB928_018275</name>
</gene>
<dbReference type="Gene3D" id="1.10.443.10">
    <property type="entry name" value="Intergrase catalytic core"/>
    <property type="match status" value="1"/>
</dbReference>
<dbReference type="Pfam" id="PF00589">
    <property type="entry name" value="Phage_integrase"/>
    <property type="match status" value="1"/>
</dbReference>
<accession>A0ABT8XI61</accession>
<evidence type="ECO:0000256" key="3">
    <source>
        <dbReference type="ARBA" id="ARBA00023125"/>
    </source>
</evidence>
<dbReference type="RefSeq" id="WP_244760761.1">
    <property type="nucleotide sequence ID" value="NZ_JALJCJ010000002.1"/>
</dbReference>
<evidence type="ECO:0000259" key="5">
    <source>
        <dbReference type="Pfam" id="PF00589"/>
    </source>
</evidence>
<feature type="domain" description="Tyr recombinase" evidence="5">
    <location>
        <begin position="180"/>
        <end position="340"/>
    </location>
</feature>
<keyword evidence="2" id="KW-0229">DNA integration</keyword>
<dbReference type="EMBL" id="WHSC02000007">
    <property type="protein sequence ID" value="MDO6123138.1"/>
    <property type="molecule type" value="Genomic_DNA"/>
</dbReference>
<dbReference type="Proteomes" id="UP001177080">
    <property type="component" value="Unassembled WGS sequence"/>
</dbReference>
<keyword evidence="7" id="KW-1185">Reference proteome</keyword>
<evidence type="ECO:0000313" key="6">
    <source>
        <dbReference type="EMBL" id="MDO6123138.1"/>
    </source>
</evidence>
<comment type="caution">
    <text evidence="6">The sequence shown here is derived from an EMBL/GenBank/DDBJ whole genome shotgun (WGS) entry which is preliminary data.</text>
</comment>
<reference evidence="6" key="1">
    <citation type="submission" date="2022-04" db="EMBL/GenBank/DDBJ databases">
        <title>Shinella lacus sp. nov., a novel member of the genus Shinella from water.</title>
        <authorList>
            <person name="Deng Y."/>
        </authorList>
    </citation>
    <scope>NUCLEOTIDE SEQUENCE</scope>
    <source>
        <strain evidence="6">JCM 31239</strain>
    </source>
</reference>
<protein>
    <submittedName>
        <fullName evidence="6">Site-specific integrase</fullName>
    </submittedName>
</protein>
<keyword evidence="3" id="KW-0238">DNA-binding</keyword>
<dbReference type="PANTHER" id="PTHR30349">
    <property type="entry name" value="PHAGE INTEGRASE-RELATED"/>
    <property type="match status" value="1"/>
</dbReference>
<proteinExistence type="inferred from homology"/>
<dbReference type="InterPro" id="IPR002104">
    <property type="entry name" value="Integrase_catalytic"/>
</dbReference>
<dbReference type="InterPro" id="IPR050090">
    <property type="entry name" value="Tyrosine_recombinase_XerCD"/>
</dbReference>
<keyword evidence="4" id="KW-0233">DNA recombination</keyword>
<name>A0ABT8XI61_9HYPH</name>
<evidence type="ECO:0000256" key="1">
    <source>
        <dbReference type="ARBA" id="ARBA00008857"/>
    </source>
</evidence>
<dbReference type="InterPro" id="IPR013762">
    <property type="entry name" value="Integrase-like_cat_sf"/>
</dbReference>
<comment type="similarity">
    <text evidence="1">Belongs to the 'phage' integrase family.</text>
</comment>
<evidence type="ECO:0000256" key="2">
    <source>
        <dbReference type="ARBA" id="ARBA00022908"/>
    </source>
</evidence>
<dbReference type="InterPro" id="IPR011010">
    <property type="entry name" value="DNA_brk_join_enz"/>
</dbReference>
<evidence type="ECO:0000256" key="4">
    <source>
        <dbReference type="ARBA" id="ARBA00023172"/>
    </source>
</evidence>
<dbReference type="InterPro" id="IPR010998">
    <property type="entry name" value="Integrase_recombinase_N"/>
</dbReference>